<sequence length="221" mass="23932">MLRRPPVPSRPEALRQARKLIVGSPGASEHPRNIRSIGMRGMAALRARFATRTRARHAAQERQRAHAPAAARLPAHHMPEARTGRWPRACTHVRAYLGPGVVLHAARRALPGVALCLVCAGGRAAATPCSRPSPVLRRHACRGSRSRRPALRKRRAKKGTDNEPRSESRTQGCVASTDRRLNQRRPLPAAACSHACALLLRAASALLHSALCTSSSGDSNR</sequence>
<name>A0A316ZGQ1_9BASI</name>
<dbReference type="AlphaFoldDB" id="A0A316ZGQ1"/>
<evidence type="ECO:0000256" key="1">
    <source>
        <dbReference type="SAM" id="MobiDB-lite"/>
    </source>
</evidence>
<evidence type="ECO:0000313" key="3">
    <source>
        <dbReference type="Proteomes" id="UP000245946"/>
    </source>
</evidence>
<gene>
    <name evidence="2" type="ORF">FA09DRAFT_232022</name>
</gene>
<evidence type="ECO:0000313" key="2">
    <source>
        <dbReference type="EMBL" id="PWN99463.1"/>
    </source>
</evidence>
<feature type="compositionally biased region" description="Basic and acidic residues" evidence="1">
    <location>
        <begin position="158"/>
        <end position="168"/>
    </location>
</feature>
<dbReference type="RefSeq" id="XP_025599742.1">
    <property type="nucleotide sequence ID" value="XM_025739600.1"/>
</dbReference>
<dbReference type="EMBL" id="KZ819288">
    <property type="protein sequence ID" value="PWN99463.1"/>
    <property type="molecule type" value="Genomic_DNA"/>
</dbReference>
<dbReference type="GeneID" id="37267146"/>
<protein>
    <submittedName>
        <fullName evidence="2">Uncharacterized protein</fullName>
    </submittedName>
</protein>
<dbReference type="Proteomes" id="UP000245946">
    <property type="component" value="Unassembled WGS sequence"/>
</dbReference>
<keyword evidence="3" id="KW-1185">Reference proteome</keyword>
<feature type="compositionally biased region" description="Basic residues" evidence="1">
    <location>
        <begin position="136"/>
        <end position="157"/>
    </location>
</feature>
<organism evidence="2 3">
    <name type="scientific">Tilletiopsis washingtonensis</name>
    <dbReference type="NCBI Taxonomy" id="58919"/>
    <lineage>
        <taxon>Eukaryota</taxon>
        <taxon>Fungi</taxon>
        <taxon>Dikarya</taxon>
        <taxon>Basidiomycota</taxon>
        <taxon>Ustilaginomycotina</taxon>
        <taxon>Exobasidiomycetes</taxon>
        <taxon>Entylomatales</taxon>
        <taxon>Entylomatales incertae sedis</taxon>
        <taxon>Tilletiopsis</taxon>
    </lineage>
</organism>
<feature type="region of interest" description="Disordered" evidence="1">
    <location>
        <begin position="125"/>
        <end position="180"/>
    </location>
</feature>
<reference evidence="2 3" key="1">
    <citation type="journal article" date="2018" name="Mol. Biol. Evol.">
        <title>Broad Genomic Sampling Reveals a Smut Pathogenic Ancestry of the Fungal Clade Ustilaginomycotina.</title>
        <authorList>
            <person name="Kijpornyongpan T."/>
            <person name="Mondo S.J."/>
            <person name="Barry K."/>
            <person name="Sandor L."/>
            <person name="Lee J."/>
            <person name="Lipzen A."/>
            <person name="Pangilinan J."/>
            <person name="LaButti K."/>
            <person name="Hainaut M."/>
            <person name="Henrissat B."/>
            <person name="Grigoriev I.V."/>
            <person name="Spatafora J.W."/>
            <person name="Aime M.C."/>
        </authorList>
    </citation>
    <scope>NUCLEOTIDE SEQUENCE [LARGE SCALE GENOMIC DNA]</scope>
    <source>
        <strain evidence="2 3">MCA 4186</strain>
    </source>
</reference>
<accession>A0A316ZGQ1</accession>
<proteinExistence type="predicted"/>